<proteinExistence type="predicted"/>
<protein>
    <submittedName>
        <fullName evidence="1">Uncharacterized protein</fullName>
    </submittedName>
</protein>
<evidence type="ECO:0000313" key="2">
    <source>
        <dbReference type="Proteomes" id="UP001178148"/>
    </source>
</evidence>
<sequence length="285" mass="31662">MNIKSIGLIAGHDDESLLKKSMGAFYDAESLARNTIWKCISVAKNVISYNTKMEVTGVIKSTPETKMKTVSNSLTTVLNLLISMNKYNPVRIMAQSDNSYVRKPTRFMQQQLNDAILRILTKPKECVKLLEALGAPLSTGAYTGIALEMAADEWSSITDESAYEYMHPGQFISESPDFTKVSLLLEILGTADGICDKYVSSLIKETMAVIMAETYVKAKKCAISLWTKQKSNLPKAGNDVDKASTKSVKRPTKRFFMKPAKKSTKKAVKKYVINSIQSPNLLKTY</sequence>
<reference evidence="1 2" key="1">
    <citation type="journal article" date="2023" name="bioRxiv">
        <title>An intranuclear bacterial parasite of deep-sea mussels expresses apoptosis inhibitors acquired from its host.</title>
        <authorList>
            <person name="Gonzalez Porras M.A."/>
            <person name="Assie A."/>
            <person name="Tietjen M."/>
            <person name="Violette M."/>
            <person name="Kleiner M."/>
            <person name="Gruber-Vodicka H."/>
            <person name="Dubilier N."/>
            <person name="Leisch N."/>
        </authorList>
    </citation>
    <scope>NUCLEOTIDE SEQUENCE [LARGE SCALE GENOMIC DNA]</scope>
    <source>
        <strain evidence="1">IAP13</strain>
    </source>
</reference>
<keyword evidence="2" id="KW-1185">Reference proteome</keyword>
<dbReference type="EMBL" id="JASXSV010000024">
    <property type="protein sequence ID" value="MDP0589921.1"/>
    <property type="molecule type" value="Genomic_DNA"/>
</dbReference>
<accession>A0AA90SND0</accession>
<name>A0AA90SND0_9GAMM</name>
<evidence type="ECO:0000313" key="1">
    <source>
        <dbReference type="EMBL" id="MDP0589921.1"/>
    </source>
</evidence>
<comment type="caution">
    <text evidence="1">The sequence shown here is derived from an EMBL/GenBank/DDBJ whole genome shotgun (WGS) entry which is preliminary data.</text>
</comment>
<gene>
    <name evidence="1" type="ORF">QS748_12355</name>
</gene>
<organism evidence="1 2">
    <name type="scientific">Candidatus Endonucleibacter bathymodioli</name>
    <dbReference type="NCBI Taxonomy" id="539814"/>
    <lineage>
        <taxon>Bacteria</taxon>
        <taxon>Pseudomonadati</taxon>
        <taxon>Pseudomonadota</taxon>
        <taxon>Gammaproteobacteria</taxon>
        <taxon>Oceanospirillales</taxon>
        <taxon>Endozoicomonadaceae</taxon>
        <taxon>Candidatus Endonucleibacter</taxon>
    </lineage>
</organism>
<dbReference type="AlphaFoldDB" id="A0AA90SND0"/>
<dbReference type="Proteomes" id="UP001178148">
    <property type="component" value="Unassembled WGS sequence"/>
</dbReference>